<dbReference type="PRINTS" id="PR00476">
    <property type="entry name" value="PHFRCTKINASE"/>
</dbReference>
<comment type="pathway">
    <text evidence="3 10">Carbohydrate degradation; glycolysis; D-glyceraldehyde 3-phosphate and glycerone phosphate from D-glucose: step 3/4.</text>
</comment>
<evidence type="ECO:0000313" key="12">
    <source>
        <dbReference type="EMBL" id="TFZ81556.1"/>
    </source>
</evidence>
<proteinExistence type="inferred from homology"/>
<dbReference type="GO" id="GO:0042802">
    <property type="term" value="F:identical protein binding"/>
    <property type="evidence" value="ECO:0007669"/>
    <property type="project" value="TreeGrafter"/>
</dbReference>
<dbReference type="EC" id="2.7.1.11" evidence="10"/>
<dbReference type="InterPro" id="IPR022953">
    <property type="entry name" value="ATP_PFK"/>
</dbReference>
<dbReference type="EMBL" id="SRIO01000020">
    <property type="protein sequence ID" value="TFZ81556.1"/>
    <property type="molecule type" value="Genomic_DNA"/>
</dbReference>
<reference evidence="12 13" key="1">
    <citation type="journal article" date="2019" name="ISME J.">
        <title>Candidatus Macondimonas diazotrophica, a novel gammaproteobacterial genus dominating crude-oil-contaminated coastal sediments.</title>
        <authorList>
            <person name="Karthikeyan S."/>
            <person name="Konstantinidis K."/>
        </authorList>
    </citation>
    <scope>NUCLEOTIDE SEQUENCE [LARGE SCALE GENOMIC DNA]</scope>
    <source>
        <strain evidence="12 13">KTK01</strain>
    </source>
</reference>
<evidence type="ECO:0000256" key="6">
    <source>
        <dbReference type="ARBA" id="ARBA00022723"/>
    </source>
</evidence>
<feature type="active site" description="Proton acceptor" evidence="10">
    <location>
        <position position="140"/>
    </location>
</feature>
<evidence type="ECO:0000256" key="1">
    <source>
        <dbReference type="ARBA" id="ARBA00001946"/>
    </source>
</evidence>
<name>A0A4Z0F5N4_9GAMM</name>
<protein>
    <recommendedName>
        <fullName evidence="10">ATP-dependent 6-phosphofructokinase</fullName>
        <shortName evidence="10">ATP-PFK</shortName>
        <shortName evidence="10">Phosphofructokinase</shortName>
        <ecNumber evidence="10">2.7.1.11</ecNumber>
    </recommendedName>
    <alternativeName>
        <fullName evidence="10">Phosphohexokinase</fullName>
    </alternativeName>
</protein>
<keyword evidence="10" id="KW-0067">ATP-binding</keyword>
<keyword evidence="8 10" id="KW-0460">Magnesium</keyword>
<evidence type="ECO:0000259" key="11">
    <source>
        <dbReference type="Pfam" id="PF00365"/>
    </source>
</evidence>
<feature type="binding site" evidence="10">
    <location>
        <begin position="75"/>
        <end position="76"/>
    </location>
    <ligand>
        <name>ATP</name>
        <dbReference type="ChEBI" id="CHEBI:30616"/>
    </ligand>
</feature>
<dbReference type="SUPFAM" id="SSF53784">
    <property type="entry name" value="Phosphofructokinase"/>
    <property type="match status" value="1"/>
</dbReference>
<dbReference type="InterPro" id="IPR015912">
    <property type="entry name" value="Phosphofructokinase_CS"/>
</dbReference>
<dbReference type="InterPro" id="IPR000023">
    <property type="entry name" value="Phosphofructokinase_dom"/>
</dbReference>
<keyword evidence="9 10" id="KW-0324">Glycolysis</keyword>
<keyword evidence="13" id="KW-1185">Reference proteome</keyword>
<dbReference type="RefSeq" id="WP_135282679.1">
    <property type="nucleotide sequence ID" value="NZ_SRIO01000020.1"/>
</dbReference>
<dbReference type="PANTHER" id="PTHR13697:SF52">
    <property type="entry name" value="ATP-DEPENDENT 6-PHOSPHOFRUCTOKINASE 3"/>
    <property type="match status" value="1"/>
</dbReference>
<dbReference type="NCBIfam" id="NF002872">
    <property type="entry name" value="PRK03202.1"/>
    <property type="match status" value="1"/>
</dbReference>
<keyword evidence="10" id="KW-0547">Nucleotide-binding</keyword>
<comment type="subcellular location">
    <subcellularLocation>
        <location evidence="2 10">Cytoplasm</location>
    </subcellularLocation>
</comment>
<dbReference type="FunFam" id="3.40.50.460:FF:000002">
    <property type="entry name" value="ATP-dependent 6-phosphofructokinase"/>
    <property type="match status" value="1"/>
</dbReference>
<keyword evidence="4 10" id="KW-0963">Cytoplasm</keyword>
<comment type="subunit">
    <text evidence="10">Homodimer or homotetramer.</text>
</comment>
<dbReference type="GO" id="GO:0016208">
    <property type="term" value="F:AMP binding"/>
    <property type="evidence" value="ECO:0007669"/>
    <property type="project" value="TreeGrafter"/>
</dbReference>
<feature type="binding site" evidence="10">
    <location>
        <position position="175"/>
    </location>
    <ligand>
        <name>substrate</name>
        <note>ligand shared between dimeric partners</note>
    </ligand>
</feature>
<evidence type="ECO:0000256" key="3">
    <source>
        <dbReference type="ARBA" id="ARBA00004679"/>
    </source>
</evidence>
<dbReference type="HAMAP" id="MF_01976">
    <property type="entry name" value="Phosphofructokinase_III"/>
    <property type="match status" value="1"/>
</dbReference>
<evidence type="ECO:0000256" key="7">
    <source>
        <dbReference type="ARBA" id="ARBA00022777"/>
    </source>
</evidence>
<feature type="binding site" evidence="10">
    <location>
        <position position="10"/>
    </location>
    <ligand>
        <name>ATP</name>
        <dbReference type="ChEBI" id="CHEBI:30616"/>
    </ligand>
</feature>
<dbReference type="GO" id="GO:0003872">
    <property type="term" value="F:6-phosphofructokinase activity"/>
    <property type="evidence" value="ECO:0007669"/>
    <property type="project" value="UniProtKB-UniRule"/>
</dbReference>
<comment type="caution">
    <text evidence="10">Lacks conserved residue(s) required for the propagation of feature annotation.</text>
</comment>
<dbReference type="GO" id="GO:0048029">
    <property type="term" value="F:monosaccharide binding"/>
    <property type="evidence" value="ECO:0007669"/>
    <property type="project" value="TreeGrafter"/>
</dbReference>
<dbReference type="InterPro" id="IPR012829">
    <property type="entry name" value="Phosphofructokinase_III"/>
</dbReference>
<dbReference type="Gene3D" id="3.40.50.460">
    <property type="entry name" value="Phosphofructokinase domain"/>
    <property type="match status" value="1"/>
</dbReference>
<evidence type="ECO:0000256" key="10">
    <source>
        <dbReference type="HAMAP-Rule" id="MF_01976"/>
    </source>
</evidence>
<evidence type="ECO:0000256" key="4">
    <source>
        <dbReference type="ARBA" id="ARBA00022490"/>
    </source>
</evidence>
<dbReference type="GO" id="GO:0061621">
    <property type="term" value="P:canonical glycolysis"/>
    <property type="evidence" value="ECO:0007669"/>
    <property type="project" value="TreeGrafter"/>
</dbReference>
<gene>
    <name evidence="10" type="primary">pfkA</name>
    <name evidence="12" type="ORF">E4680_12130</name>
</gene>
<dbReference type="Pfam" id="PF00365">
    <property type="entry name" value="PFK"/>
    <property type="match status" value="1"/>
</dbReference>
<dbReference type="GO" id="GO:0030388">
    <property type="term" value="P:fructose 1,6-bisphosphate metabolic process"/>
    <property type="evidence" value="ECO:0007669"/>
    <property type="project" value="TreeGrafter"/>
</dbReference>
<feature type="site" description="Important for substrate specificity; cannot use PPi as phosphoryl donor" evidence="10">
    <location>
        <position position="117"/>
    </location>
</feature>
<dbReference type="PIRSF" id="PIRSF000532">
    <property type="entry name" value="ATP_PFK_prok"/>
    <property type="match status" value="1"/>
</dbReference>
<dbReference type="UniPathway" id="UPA00109">
    <property type="reaction ID" value="UER00182"/>
</dbReference>
<feature type="binding site" description="in other chain" evidence="10">
    <location>
        <begin position="138"/>
        <end position="140"/>
    </location>
    <ligand>
        <name>substrate</name>
        <note>ligand shared between dimeric partners</note>
    </ligand>
</feature>
<comment type="caution">
    <text evidence="12">The sequence shown here is derived from an EMBL/GenBank/DDBJ whole genome shotgun (WGS) entry which is preliminary data.</text>
</comment>
<dbReference type="InterPro" id="IPR012003">
    <property type="entry name" value="ATP_PFK_prok-type"/>
</dbReference>
<comment type="similarity">
    <text evidence="10">Belongs to the phosphofructokinase type A (PFKA) family. Mixed-substrate PFK group III subfamily.</text>
</comment>
<keyword evidence="7 10" id="KW-0418">Kinase</keyword>
<dbReference type="GO" id="GO:0047334">
    <property type="term" value="F:diphosphate-fructose-6-phosphate 1-phosphotransferase activity"/>
    <property type="evidence" value="ECO:0007669"/>
    <property type="project" value="InterPro"/>
</dbReference>
<comment type="function">
    <text evidence="10">Catalyzes the phosphorylation of D-fructose 6-phosphate to fructose 1,6-bisphosphate by ATP, the first committing step of glycolysis.</text>
</comment>
<dbReference type="GO" id="GO:0070095">
    <property type="term" value="F:fructose-6-phosphate binding"/>
    <property type="evidence" value="ECO:0007669"/>
    <property type="project" value="TreeGrafter"/>
</dbReference>
<dbReference type="Gene3D" id="3.40.50.450">
    <property type="match status" value="1"/>
</dbReference>
<feature type="binding site" description="in other chain" evidence="10">
    <location>
        <position position="235"/>
    </location>
    <ligand>
        <name>substrate</name>
        <note>ligand shared between dimeric partners</note>
    </ligand>
</feature>
<feature type="domain" description="Phosphofructokinase" evidence="11">
    <location>
        <begin position="4"/>
        <end position="309"/>
    </location>
</feature>
<dbReference type="GO" id="GO:0005945">
    <property type="term" value="C:6-phosphofructokinase complex"/>
    <property type="evidence" value="ECO:0007669"/>
    <property type="project" value="TreeGrafter"/>
</dbReference>
<accession>A0A4Z0F5N4</accession>
<sequence>MHLLINTGGGDAPGLNAVIRAVTLGALNRGWQVTGIRYGYEGLRTGDPDGLVPLDRDRVRGIAHLGGTILGAINKGNPFEYPVQQGDEVVLTDVSAEVLARFRAVGGDALVAVGGDGSLRIAKRFCDLGLPVVGVPKTIDNDLDGTLFTFGFDTAVSVATEAIGRLHTTAESHRRVMVVEVMGRDAGWIALHAGIAGGADVILIPEIPFDIDSVCVKIRQREAAGRGFSIVVVAEGATPHGGGRVIRAREAGRDVQLGGIGEEVAEAIRALTGKETRTTVLGHIQRGGTPSAFDRVLALRFGAAAVNLVERRLFGHMVGYDPPDMVPVPIPEAVARLRRVPLDSGTLRTARSLGMCLGD</sequence>
<feature type="binding site" evidence="10">
    <location>
        <position position="116"/>
    </location>
    <ligand>
        <name>Mg(2+)</name>
        <dbReference type="ChEBI" id="CHEBI:18420"/>
        <note>catalytic</note>
    </ligand>
</feature>
<feature type="binding site" description="in other chain" evidence="10">
    <location>
        <begin position="182"/>
        <end position="184"/>
    </location>
    <ligand>
        <name>substrate</name>
        <note>ligand shared between dimeric partners</note>
    </ligand>
</feature>
<evidence type="ECO:0000256" key="5">
    <source>
        <dbReference type="ARBA" id="ARBA00022679"/>
    </source>
</evidence>
<evidence type="ECO:0000256" key="8">
    <source>
        <dbReference type="ARBA" id="ARBA00022842"/>
    </source>
</evidence>
<dbReference type="GO" id="GO:0006002">
    <property type="term" value="P:fructose 6-phosphate metabolic process"/>
    <property type="evidence" value="ECO:0007669"/>
    <property type="project" value="InterPro"/>
</dbReference>
<dbReference type="InterPro" id="IPR035966">
    <property type="entry name" value="PKF_sf"/>
</dbReference>
<keyword evidence="6 10" id="KW-0479">Metal-binding</keyword>
<dbReference type="OrthoDB" id="9802503at2"/>
<feature type="binding site" evidence="10">
    <location>
        <position position="277"/>
    </location>
    <ligand>
        <name>substrate</name>
        <note>ligand shared between dimeric partners</note>
    </ligand>
</feature>
<dbReference type="AlphaFoldDB" id="A0A4Z0F5N4"/>
<comment type="cofactor">
    <cofactor evidence="1 10">
        <name>Mg(2+)</name>
        <dbReference type="ChEBI" id="CHEBI:18420"/>
    </cofactor>
</comment>
<keyword evidence="5 10" id="KW-0808">Transferase</keyword>
<dbReference type="PROSITE" id="PS00433">
    <property type="entry name" value="PHOSPHOFRUCTOKINASE"/>
    <property type="match status" value="1"/>
</dbReference>
<dbReference type="GO" id="GO:0005524">
    <property type="term" value="F:ATP binding"/>
    <property type="evidence" value="ECO:0007669"/>
    <property type="project" value="UniProtKB-KW"/>
</dbReference>
<evidence type="ECO:0000256" key="2">
    <source>
        <dbReference type="ARBA" id="ARBA00004496"/>
    </source>
</evidence>
<evidence type="ECO:0000256" key="9">
    <source>
        <dbReference type="ARBA" id="ARBA00023152"/>
    </source>
</evidence>
<dbReference type="GO" id="GO:0046872">
    <property type="term" value="F:metal ion binding"/>
    <property type="evidence" value="ECO:0007669"/>
    <property type="project" value="UniProtKB-KW"/>
</dbReference>
<organism evidence="12 13">
    <name type="scientific">Candidatus Macondimonas diazotrophica</name>
    <dbReference type="NCBI Taxonomy" id="2305248"/>
    <lineage>
        <taxon>Bacteria</taxon>
        <taxon>Pseudomonadati</taxon>
        <taxon>Pseudomonadota</taxon>
        <taxon>Gammaproteobacteria</taxon>
        <taxon>Chromatiales</taxon>
        <taxon>Ectothiorhodospiraceae</taxon>
        <taxon>Candidatus Macondimonas</taxon>
    </lineage>
</organism>
<comment type="catalytic activity">
    <reaction evidence="10">
        <text>beta-D-fructose 6-phosphate + ATP = beta-D-fructose 1,6-bisphosphate + ADP + H(+)</text>
        <dbReference type="Rhea" id="RHEA:16109"/>
        <dbReference type="ChEBI" id="CHEBI:15378"/>
        <dbReference type="ChEBI" id="CHEBI:30616"/>
        <dbReference type="ChEBI" id="CHEBI:32966"/>
        <dbReference type="ChEBI" id="CHEBI:57634"/>
        <dbReference type="ChEBI" id="CHEBI:456216"/>
        <dbReference type="EC" id="2.7.1.11"/>
    </reaction>
</comment>
<dbReference type="PANTHER" id="PTHR13697">
    <property type="entry name" value="PHOSPHOFRUCTOKINASE"/>
    <property type="match status" value="1"/>
</dbReference>
<dbReference type="Proteomes" id="UP000297890">
    <property type="component" value="Unassembled WGS sequence"/>
</dbReference>
<feature type="binding site" evidence="10">
    <location>
        <begin position="115"/>
        <end position="118"/>
    </location>
    <ligand>
        <name>ATP</name>
        <dbReference type="ChEBI" id="CHEBI:30616"/>
    </ligand>
</feature>
<feature type="binding site" description="in other chain" evidence="10">
    <location>
        <begin position="283"/>
        <end position="286"/>
    </location>
    <ligand>
        <name>substrate</name>
        <note>ligand shared between dimeric partners</note>
    </ligand>
</feature>
<evidence type="ECO:0000313" key="13">
    <source>
        <dbReference type="Proteomes" id="UP000297890"/>
    </source>
</evidence>